<sequence>MILLARYLLKELLGPLVVWVAFMFLLLFVMQFLMGTEVLLGSAVTLSDVGRLILYLTPHFLVKALPIAFLMAILLGLGRLSEDRELTALQALGISPVQLLLGPVAIGLVLGGLMAVLAFTAQPWGLTSVKALVNEVIKKNVAGDVKSGVFYEDLSDLTLYAEHVSRQGGEWTHVLLHDDREPSSPLLVLAQRGRVNMRGSDEALRLVLEEGEVHRANRSTTDYSLLRFEQGEVSVGLGSSMNRKGNRFRSQKEEMSPGELLQAAEEAEKSGGDPRPFWMAIHMRVSNAVAPFSFALLGTPLAIGRKQGGRAWGYLLTLGGYVLFYVLSRVFETLGNQQKLPMLLAAQLPNLLFITVGVVAMWRVSRSGTVR</sequence>
<keyword evidence="3 6" id="KW-0812">Transmembrane</keyword>
<accession>A0A1H8BTM1</accession>
<feature type="transmembrane region" description="Helical" evidence="6">
    <location>
        <begin position="53"/>
        <end position="78"/>
    </location>
</feature>
<feature type="transmembrane region" description="Helical" evidence="6">
    <location>
        <begin position="311"/>
        <end position="328"/>
    </location>
</feature>
<dbReference type="AlphaFoldDB" id="A0A1H8BTM1"/>
<keyword evidence="8" id="KW-1185">Reference proteome</keyword>
<dbReference type="Pfam" id="PF03739">
    <property type="entry name" value="LptF_LptG"/>
    <property type="match status" value="1"/>
</dbReference>
<dbReference type="EMBL" id="FOAP01000024">
    <property type="protein sequence ID" value="SEM85368.1"/>
    <property type="molecule type" value="Genomic_DNA"/>
</dbReference>
<evidence type="ECO:0000313" key="8">
    <source>
        <dbReference type="Proteomes" id="UP000182719"/>
    </source>
</evidence>
<name>A0A1H8BTM1_STIAU</name>
<dbReference type="OrthoDB" id="9792188at2"/>
<evidence type="ECO:0000256" key="1">
    <source>
        <dbReference type="ARBA" id="ARBA00004651"/>
    </source>
</evidence>
<dbReference type="InterPro" id="IPR005495">
    <property type="entry name" value="LptG/LptF_permease"/>
</dbReference>
<dbReference type="RefSeq" id="WP_075010355.1">
    <property type="nucleotide sequence ID" value="NZ_FOAP01000024.1"/>
</dbReference>
<dbReference type="GO" id="GO:0015920">
    <property type="term" value="P:lipopolysaccharide transport"/>
    <property type="evidence" value="ECO:0007669"/>
    <property type="project" value="TreeGrafter"/>
</dbReference>
<comment type="subcellular location">
    <subcellularLocation>
        <location evidence="1">Cell membrane</location>
        <topology evidence="1">Multi-pass membrane protein</topology>
    </subcellularLocation>
</comment>
<evidence type="ECO:0000256" key="4">
    <source>
        <dbReference type="ARBA" id="ARBA00022989"/>
    </source>
</evidence>
<feature type="transmembrane region" description="Helical" evidence="6">
    <location>
        <begin position="340"/>
        <end position="362"/>
    </location>
</feature>
<keyword evidence="5 6" id="KW-0472">Membrane</keyword>
<feature type="transmembrane region" description="Helical" evidence="6">
    <location>
        <begin position="99"/>
        <end position="121"/>
    </location>
</feature>
<feature type="transmembrane region" description="Helical" evidence="6">
    <location>
        <begin position="12"/>
        <end position="33"/>
    </location>
</feature>
<reference evidence="8" key="1">
    <citation type="submission" date="2016-10" db="EMBL/GenBank/DDBJ databases">
        <authorList>
            <person name="Varghese N."/>
            <person name="Submissions S."/>
        </authorList>
    </citation>
    <scope>NUCLEOTIDE SEQUENCE [LARGE SCALE GENOMIC DNA]</scope>
    <source>
        <strain evidence="8">DSM 17044</strain>
    </source>
</reference>
<protein>
    <submittedName>
        <fullName evidence="7">Lipopolysaccharide export system permease protein</fullName>
    </submittedName>
</protein>
<gene>
    <name evidence="7" type="ORF">SAMN05444354_12471</name>
</gene>
<feature type="transmembrane region" description="Helical" evidence="6">
    <location>
        <begin position="285"/>
        <end position="304"/>
    </location>
</feature>
<dbReference type="PANTHER" id="PTHR33529">
    <property type="entry name" value="SLR0882 PROTEIN-RELATED"/>
    <property type="match status" value="1"/>
</dbReference>
<evidence type="ECO:0000256" key="3">
    <source>
        <dbReference type="ARBA" id="ARBA00022692"/>
    </source>
</evidence>
<evidence type="ECO:0000313" key="7">
    <source>
        <dbReference type="EMBL" id="SEM85368.1"/>
    </source>
</evidence>
<dbReference type="GO" id="GO:0043190">
    <property type="term" value="C:ATP-binding cassette (ABC) transporter complex"/>
    <property type="evidence" value="ECO:0007669"/>
    <property type="project" value="TreeGrafter"/>
</dbReference>
<proteinExistence type="predicted"/>
<keyword evidence="2" id="KW-1003">Cell membrane</keyword>
<organism evidence="7 8">
    <name type="scientific">Stigmatella aurantiaca</name>
    <dbReference type="NCBI Taxonomy" id="41"/>
    <lineage>
        <taxon>Bacteria</taxon>
        <taxon>Pseudomonadati</taxon>
        <taxon>Myxococcota</taxon>
        <taxon>Myxococcia</taxon>
        <taxon>Myxococcales</taxon>
        <taxon>Cystobacterineae</taxon>
        <taxon>Archangiaceae</taxon>
        <taxon>Stigmatella</taxon>
    </lineage>
</organism>
<evidence type="ECO:0000256" key="2">
    <source>
        <dbReference type="ARBA" id="ARBA00022475"/>
    </source>
</evidence>
<dbReference type="Proteomes" id="UP000182719">
    <property type="component" value="Unassembled WGS sequence"/>
</dbReference>
<evidence type="ECO:0000256" key="6">
    <source>
        <dbReference type="SAM" id="Phobius"/>
    </source>
</evidence>
<keyword evidence="4 6" id="KW-1133">Transmembrane helix</keyword>
<evidence type="ECO:0000256" key="5">
    <source>
        <dbReference type="ARBA" id="ARBA00023136"/>
    </source>
</evidence>
<dbReference type="PANTHER" id="PTHR33529:SF6">
    <property type="entry name" value="YJGP_YJGQ FAMILY PERMEASE"/>
    <property type="match status" value="1"/>
</dbReference>